<evidence type="ECO:0000256" key="1">
    <source>
        <dbReference type="SAM" id="Phobius"/>
    </source>
</evidence>
<dbReference type="EMBL" id="CP126101">
    <property type="protein sequence ID" value="WHY49755.1"/>
    <property type="molecule type" value="Genomic_DNA"/>
</dbReference>
<dbReference type="RefSeq" id="WP_283868487.1">
    <property type="nucleotide sequence ID" value="NZ_CP126101.1"/>
</dbReference>
<evidence type="ECO:0000259" key="2">
    <source>
        <dbReference type="Pfam" id="PF04892"/>
    </source>
</evidence>
<evidence type="ECO:0000313" key="3">
    <source>
        <dbReference type="EMBL" id="WHY49755.1"/>
    </source>
</evidence>
<accession>A0AAX3WPX0</accession>
<sequence>MGVSYELAPLFCPIFFLLFLFSLTIECSQLLSAWWGSIYSRNFDMTNLITNTIGELIGYFIFIILRPTL</sequence>
<evidence type="ECO:0000313" key="4">
    <source>
        <dbReference type="Proteomes" id="UP001178322"/>
    </source>
</evidence>
<name>A0AAX3WPX0_9BACI</name>
<keyword evidence="1" id="KW-0812">Transmembrane</keyword>
<keyword evidence="1" id="KW-0472">Membrane</keyword>
<protein>
    <submittedName>
        <fullName evidence="3">VanZ family protein</fullName>
    </submittedName>
</protein>
<organism evidence="3 4">
    <name type="scientific">Lysinibacillus pakistanensis</name>
    <dbReference type="NCBI Taxonomy" id="759811"/>
    <lineage>
        <taxon>Bacteria</taxon>
        <taxon>Bacillati</taxon>
        <taxon>Bacillota</taxon>
        <taxon>Bacilli</taxon>
        <taxon>Bacillales</taxon>
        <taxon>Bacillaceae</taxon>
        <taxon>Lysinibacillus</taxon>
    </lineage>
</organism>
<proteinExistence type="predicted"/>
<dbReference type="InterPro" id="IPR006976">
    <property type="entry name" value="VanZ-like"/>
</dbReference>
<feature type="transmembrane region" description="Helical" evidence="1">
    <location>
        <begin position="45"/>
        <end position="65"/>
    </location>
</feature>
<dbReference type="Proteomes" id="UP001178322">
    <property type="component" value="Chromosome"/>
</dbReference>
<reference evidence="3" key="1">
    <citation type="submission" date="2023-05" db="EMBL/GenBank/DDBJ databases">
        <title>Comparative genomics of Bacillaceae isolates and their secondary metabolite potential.</title>
        <authorList>
            <person name="Song L."/>
            <person name="Nielsen L.J."/>
            <person name="Mohite O."/>
            <person name="Xu X."/>
            <person name="Weber T."/>
            <person name="Kovacs A.T."/>
        </authorList>
    </citation>
    <scope>NUCLEOTIDE SEQUENCE</scope>
    <source>
        <strain evidence="3">LY1</strain>
    </source>
</reference>
<dbReference type="Pfam" id="PF04892">
    <property type="entry name" value="VanZ"/>
    <property type="match status" value="1"/>
</dbReference>
<dbReference type="AlphaFoldDB" id="A0AAX3WPX0"/>
<feature type="transmembrane region" description="Helical" evidence="1">
    <location>
        <begin position="7"/>
        <end position="25"/>
    </location>
</feature>
<gene>
    <name evidence="3" type="ORF">QNH24_15605</name>
</gene>
<feature type="domain" description="VanZ-like" evidence="2">
    <location>
        <begin position="13"/>
        <end position="65"/>
    </location>
</feature>
<keyword evidence="1" id="KW-1133">Transmembrane helix</keyword>